<dbReference type="InterPro" id="IPR011701">
    <property type="entry name" value="MFS"/>
</dbReference>
<feature type="transmembrane region" description="Helical" evidence="7">
    <location>
        <begin position="322"/>
        <end position="342"/>
    </location>
</feature>
<dbReference type="Gene3D" id="1.20.1250.20">
    <property type="entry name" value="MFS general substrate transporter like domains"/>
    <property type="match status" value="1"/>
</dbReference>
<evidence type="ECO:0000256" key="1">
    <source>
        <dbReference type="ARBA" id="ARBA00004429"/>
    </source>
</evidence>
<feature type="transmembrane region" description="Helical" evidence="7">
    <location>
        <begin position="186"/>
        <end position="207"/>
    </location>
</feature>
<feature type="transmembrane region" description="Helical" evidence="7">
    <location>
        <begin position="378"/>
        <end position="403"/>
    </location>
</feature>
<accession>A0ABT9KX97</accession>
<keyword evidence="3 7" id="KW-0812">Transmembrane</keyword>
<feature type="compositionally biased region" description="Low complexity" evidence="6">
    <location>
        <begin position="20"/>
        <end position="29"/>
    </location>
</feature>
<keyword evidence="5 7" id="KW-0472">Membrane</keyword>
<dbReference type="CDD" id="cd17502">
    <property type="entry name" value="MFS_Azr1_MDR_like"/>
    <property type="match status" value="1"/>
</dbReference>
<evidence type="ECO:0000256" key="2">
    <source>
        <dbReference type="ARBA" id="ARBA00022448"/>
    </source>
</evidence>
<protein>
    <submittedName>
        <fullName evidence="9">EmrB/QacA subfamily drug resistance transporter</fullName>
    </submittedName>
</protein>
<feature type="region of interest" description="Disordered" evidence="6">
    <location>
        <begin position="1"/>
        <end position="29"/>
    </location>
</feature>
<evidence type="ECO:0000256" key="7">
    <source>
        <dbReference type="SAM" id="Phobius"/>
    </source>
</evidence>
<feature type="transmembrane region" description="Helical" evidence="7">
    <location>
        <begin position="123"/>
        <end position="148"/>
    </location>
</feature>
<evidence type="ECO:0000313" key="9">
    <source>
        <dbReference type="EMBL" id="MDP9613064.1"/>
    </source>
</evidence>
<dbReference type="InterPro" id="IPR020846">
    <property type="entry name" value="MFS_dom"/>
</dbReference>
<gene>
    <name evidence="9" type="ORF">JOF35_005402</name>
</gene>
<evidence type="ECO:0000256" key="3">
    <source>
        <dbReference type="ARBA" id="ARBA00022692"/>
    </source>
</evidence>
<evidence type="ECO:0000256" key="6">
    <source>
        <dbReference type="SAM" id="MobiDB-lite"/>
    </source>
</evidence>
<organism evidence="9 10">
    <name type="scientific">Streptomyces demainii</name>
    <dbReference type="NCBI Taxonomy" id="588122"/>
    <lineage>
        <taxon>Bacteria</taxon>
        <taxon>Bacillati</taxon>
        <taxon>Actinomycetota</taxon>
        <taxon>Actinomycetes</taxon>
        <taxon>Kitasatosporales</taxon>
        <taxon>Streptomycetaceae</taxon>
        <taxon>Streptomyces</taxon>
    </lineage>
</organism>
<feature type="transmembrane region" description="Helical" evidence="7">
    <location>
        <begin position="290"/>
        <end position="310"/>
    </location>
</feature>
<feature type="transmembrane region" description="Helical" evidence="7">
    <location>
        <begin position="219"/>
        <end position="239"/>
    </location>
</feature>
<dbReference type="EMBL" id="JAURUE010000002">
    <property type="protein sequence ID" value="MDP9613064.1"/>
    <property type="molecule type" value="Genomic_DNA"/>
</dbReference>
<dbReference type="Pfam" id="PF07690">
    <property type="entry name" value="MFS_1"/>
    <property type="match status" value="1"/>
</dbReference>
<feature type="compositionally biased region" description="Low complexity" evidence="6">
    <location>
        <begin position="608"/>
        <end position="629"/>
    </location>
</feature>
<dbReference type="PANTHER" id="PTHR23501:SF191">
    <property type="entry name" value="VACUOLAR BASIC AMINO ACID TRANSPORTER 4"/>
    <property type="match status" value="1"/>
</dbReference>
<dbReference type="InterPro" id="IPR036259">
    <property type="entry name" value="MFS_trans_sf"/>
</dbReference>
<evidence type="ECO:0000259" key="8">
    <source>
        <dbReference type="PROSITE" id="PS50850"/>
    </source>
</evidence>
<keyword evidence="2" id="KW-0813">Transport</keyword>
<feature type="transmembrane region" description="Helical" evidence="7">
    <location>
        <begin position="98"/>
        <end position="117"/>
    </location>
</feature>
<evidence type="ECO:0000256" key="4">
    <source>
        <dbReference type="ARBA" id="ARBA00022989"/>
    </source>
</evidence>
<feature type="transmembrane region" description="Helical" evidence="7">
    <location>
        <begin position="493"/>
        <end position="512"/>
    </location>
</feature>
<name>A0ABT9KX97_9ACTN</name>
<keyword evidence="4 7" id="KW-1133">Transmembrane helix</keyword>
<feature type="domain" description="Major facilitator superfamily (MFS) profile" evidence="8">
    <location>
        <begin position="33"/>
        <end position="516"/>
    </location>
</feature>
<dbReference type="Gene3D" id="1.20.1720.10">
    <property type="entry name" value="Multidrug resistance protein D"/>
    <property type="match status" value="1"/>
</dbReference>
<dbReference type="PANTHER" id="PTHR23501">
    <property type="entry name" value="MAJOR FACILITATOR SUPERFAMILY"/>
    <property type="match status" value="1"/>
</dbReference>
<evidence type="ECO:0000256" key="5">
    <source>
        <dbReference type="ARBA" id="ARBA00023136"/>
    </source>
</evidence>
<comment type="subcellular location">
    <subcellularLocation>
        <location evidence="1">Cell inner membrane</location>
        <topology evidence="1">Multi-pass membrane protein</topology>
    </subcellularLocation>
</comment>
<feature type="transmembrane region" description="Helical" evidence="7">
    <location>
        <begin position="67"/>
        <end position="86"/>
    </location>
</feature>
<keyword evidence="10" id="KW-1185">Reference proteome</keyword>
<dbReference type="PROSITE" id="PS50850">
    <property type="entry name" value="MFS"/>
    <property type="match status" value="1"/>
</dbReference>
<feature type="transmembrane region" description="Helical" evidence="7">
    <location>
        <begin position="354"/>
        <end position="372"/>
    </location>
</feature>
<feature type="transmembrane region" description="Helical" evidence="7">
    <location>
        <begin position="160"/>
        <end position="180"/>
    </location>
</feature>
<feature type="transmembrane region" description="Helical" evidence="7">
    <location>
        <begin position="33"/>
        <end position="55"/>
    </location>
</feature>
<dbReference type="SUPFAM" id="SSF103473">
    <property type="entry name" value="MFS general substrate transporter"/>
    <property type="match status" value="1"/>
</dbReference>
<feature type="transmembrane region" description="Helical" evidence="7">
    <location>
        <begin position="245"/>
        <end position="269"/>
    </location>
</feature>
<reference evidence="9 10" key="1">
    <citation type="submission" date="2023-07" db="EMBL/GenBank/DDBJ databases">
        <title>Sequencing the genomes of 1000 actinobacteria strains.</title>
        <authorList>
            <person name="Klenk H.-P."/>
        </authorList>
    </citation>
    <scope>NUCLEOTIDE SEQUENCE [LARGE SCALE GENOMIC DNA]</scope>
    <source>
        <strain evidence="9 10">DSM 41600</strain>
    </source>
</reference>
<comment type="caution">
    <text evidence="9">The sequence shown here is derived from an EMBL/GenBank/DDBJ whole genome shotgun (WGS) entry which is preliminary data.</text>
</comment>
<dbReference type="Proteomes" id="UP001234880">
    <property type="component" value="Unassembled WGS sequence"/>
</dbReference>
<sequence length="666" mass="67112">MGGTARRPMDADPRPPAPQPQTGTPTPRGRRPVAAALMLGMALAALDSTIISTAVPQIVGDLGGFSVFSWLFSGYLLAVTVSLPLYGKLSDTFGRKPVLLAGIVVFLIGSLLCAGAWNMGTLIASRIVQGLGGGALQGTIQVIAADLYPLKERPKIQARLSSVWALSSVAGPAIGGVLAGYADWRWIFLINLPVGALALVLIARHLHEPRRHRDGRPRIDWAGALGVFLSGGLLLTALVQGGVAWSWLSAPSLALLGATAVCAAATVWIERRAAEPIIPGWVWRRRTISAVNLAFGALGLLMIAPTVFLPTYAQSVLGLGPIPAGFVLSTMTLSWPIAAALSSRVYNRVGFRRCAITGMTAATLILAAFPLLPYPGAAWQPALIMLLLGGALGLFQLPLIIGVQSSVPWAERGTATASILFCRQVGQSVGAALFGAVANATLASRLADAPDAIRPGLPDDLDSVSRALEHPGALSDRAADYLRRAVDTAVDHVYLGAATAALLALLALVFLAPRRFPVHAEGETEAGAEAGAGAGTESGAGTGAKAGAGTGAKAGAGTGAKAGTEAGAGTGAKAGTEAGAGTGTESGLVAGDETEARAGAGAGGGAKAGARARAEGGAKAGTETETGTGTDAGTGTDGRADTAPLTTPEAGGAGSGRPETGQRPRP</sequence>
<feature type="region of interest" description="Disordered" evidence="6">
    <location>
        <begin position="523"/>
        <end position="666"/>
    </location>
</feature>
<proteinExistence type="predicted"/>
<feature type="compositionally biased region" description="Gly residues" evidence="6">
    <location>
        <begin position="530"/>
        <end position="584"/>
    </location>
</feature>
<evidence type="ECO:0000313" key="10">
    <source>
        <dbReference type="Proteomes" id="UP001234880"/>
    </source>
</evidence>